<protein>
    <submittedName>
        <fullName evidence="3">DUF2202 domain-containing protein</fullName>
    </submittedName>
</protein>
<comment type="caution">
    <text evidence="3">The sequence shown here is derived from an EMBL/GenBank/DDBJ whole genome shotgun (WGS) entry which is preliminary data.</text>
</comment>
<proteinExistence type="predicted"/>
<dbReference type="InterPro" id="IPR012347">
    <property type="entry name" value="Ferritin-like"/>
</dbReference>
<sequence length="201" mass="21870">MNVRSIVLPAAIALCIGTAPALARGPNGGPVVPDPALLSPEESATLLWMREEEKLARDVYVALDAEWNLVVLERIAASEQRHFDALGDKIERYGLTDPALPGAGVFSVEELQALYDDLVNAGLASSAEALVIGATIEDLDILDLLHALEETTQPDLTRTYENLLEGSKNHLRAFVRELRLLGLDYEPQYIDPLLFDAIVGV</sequence>
<gene>
    <name evidence="3" type="ORF">F2Q65_09480</name>
</gene>
<dbReference type="AlphaFoldDB" id="A0A5M8FKR1"/>
<dbReference type="RefSeq" id="WP_150092747.1">
    <property type="nucleotide sequence ID" value="NZ_JBFUOH010000107.1"/>
</dbReference>
<reference evidence="3 4" key="1">
    <citation type="submission" date="2019-09" db="EMBL/GenBank/DDBJ databases">
        <title>Whole-genome sequence of the purple sulfur bacterium Thiohalocapsa marina DSM 19078.</title>
        <authorList>
            <person name="Kyndt J.A."/>
            <person name="Meyer T.E."/>
        </authorList>
    </citation>
    <scope>NUCLEOTIDE SEQUENCE [LARGE SCALE GENOMIC DNA]</scope>
    <source>
        <strain evidence="3 4">DSM 19078</strain>
    </source>
</reference>
<dbReference type="Gene3D" id="1.20.1260.10">
    <property type="match status" value="1"/>
</dbReference>
<keyword evidence="4" id="KW-1185">Reference proteome</keyword>
<dbReference type="InterPro" id="IPR009078">
    <property type="entry name" value="Ferritin-like_SF"/>
</dbReference>
<dbReference type="EMBL" id="VWXX01000011">
    <property type="protein sequence ID" value="KAA6185319.1"/>
    <property type="molecule type" value="Genomic_DNA"/>
</dbReference>
<accession>A0A5M8FKR1</accession>
<dbReference type="Pfam" id="PF09968">
    <property type="entry name" value="DUF2202"/>
    <property type="match status" value="1"/>
</dbReference>
<keyword evidence="1" id="KW-0732">Signal</keyword>
<evidence type="ECO:0000313" key="3">
    <source>
        <dbReference type="EMBL" id="KAA6185319.1"/>
    </source>
</evidence>
<name>A0A5M8FKR1_9GAMM</name>
<feature type="domain" description="DUF2202" evidence="2">
    <location>
        <begin position="44"/>
        <end position="199"/>
    </location>
</feature>
<dbReference type="CDD" id="cd01048">
    <property type="entry name" value="Ferritin_like_AB2"/>
    <property type="match status" value="1"/>
</dbReference>
<dbReference type="SUPFAM" id="SSF47240">
    <property type="entry name" value="Ferritin-like"/>
    <property type="match status" value="1"/>
</dbReference>
<evidence type="ECO:0000259" key="2">
    <source>
        <dbReference type="Pfam" id="PF09968"/>
    </source>
</evidence>
<evidence type="ECO:0000256" key="1">
    <source>
        <dbReference type="SAM" id="SignalP"/>
    </source>
</evidence>
<feature type="signal peptide" evidence="1">
    <location>
        <begin position="1"/>
        <end position="23"/>
    </location>
</feature>
<dbReference type="OrthoDB" id="9801086at2"/>
<dbReference type="InterPro" id="IPR019243">
    <property type="entry name" value="DUF2202"/>
</dbReference>
<organism evidence="3 4">
    <name type="scientific">Thiohalocapsa marina</name>
    <dbReference type="NCBI Taxonomy" id="424902"/>
    <lineage>
        <taxon>Bacteria</taxon>
        <taxon>Pseudomonadati</taxon>
        <taxon>Pseudomonadota</taxon>
        <taxon>Gammaproteobacteria</taxon>
        <taxon>Chromatiales</taxon>
        <taxon>Chromatiaceae</taxon>
        <taxon>Thiohalocapsa</taxon>
    </lineage>
</organism>
<dbReference type="Proteomes" id="UP000322981">
    <property type="component" value="Unassembled WGS sequence"/>
</dbReference>
<evidence type="ECO:0000313" key="4">
    <source>
        <dbReference type="Proteomes" id="UP000322981"/>
    </source>
</evidence>
<feature type="chain" id="PRO_5024429706" evidence="1">
    <location>
        <begin position="24"/>
        <end position="201"/>
    </location>
</feature>